<organism evidence="4 5">
    <name type="scientific">Fulvivirga imtechensis AK7</name>
    <dbReference type="NCBI Taxonomy" id="1237149"/>
    <lineage>
        <taxon>Bacteria</taxon>
        <taxon>Pseudomonadati</taxon>
        <taxon>Bacteroidota</taxon>
        <taxon>Cytophagia</taxon>
        <taxon>Cytophagales</taxon>
        <taxon>Fulvivirgaceae</taxon>
        <taxon>Fulvivirga</taxon>
    </lineage>
</organism>
<dbReference type="EMBL" id="AMZN01000070">
    <property type="protein sequence ID" value="ELR69646.1"/>
    <property type="molecule type" value="Genomic_DNA"/>
</dbReference>
<sequence length="366" mass="40939">MKKELNLSNDLSWLRKAGGPAIISGPCSAETEEQLISTAESLAATGRVHMLRAGIWKPRTRPNSFEGVGEEGLVWLKEAGRQTGLPVTTEVANAKHTEEALKHGIDVLWIGARTTVNPFSVQEIADVLKGVDIPVMVKNPLNPDLDLWIGALERINQAGVTRLGAIHRGFSSFEKTSYRNIPKWEFPIELKRLFPELPIVCDPSHIGGSRELLGMISQKALDLEMDGLMIESHVSPDDAWSDAKQQVTPASLNRILGELIIRNKTTENPDFTTHLDELRNKIDEIDEEIFHKLGKRMKIAVEIGKYKRDNQVTILQVDRWDKVIRQRKGLSAALGLSEEFTDGLLKIIHKESISQQTKVMNEKVKV</sequence>
<dbReference type="InterPro" id="IPR002701">
    <property type="entry name" value="CM_II_prokaryot"/>
</dbReference>
<evidence type="ECO:0000256" key="2">
    <source>
        <dbReference type="ARBA" id="ARBA00022679"/>
    </source>
</evidence>
<dbReference type="STRING" id="1237149.C900_04871"/>
<dbReference type="PROSITE" id="PS51168">
    <property type="entry name" value="CHORISMATE_MUT_2"/>
    <property type="match status" value="1"/>
</dbReference>
<dbReference type="Pfam" id="PF00793">
    <property type="entry name" value="DAHP_synth_1"/>
    <property type="match status" value="1"/>
</dbReference>
<keyword evidence="5" id="KW-1185">Reference proteome</keyword>
<dbReference type="RefSeq" id="WP_009582024.1">
    <property type="nucleotide sequence ID" value="NZ_AMZN01000070.1"/>
</dbReference>
<feature type="domain" description="Chorismate mutase" evidence="3">
    <location>
        <begin position="269"/>
        <end position="360"/>
    </location>
</feature>
<dbReference type="GO" id="GO:0016740">
    <property type="term" value="F:transferase activity"/>
    <property type="evidence" value="ECO:0007669"/>
    <property type="project" value="UniProtKB-KW"/>
</dbReference>
<evidence type="ECO:0000259" key="3">
    <source>
        <dbReference type="PROSITE" id="PS51168"/>
    </source>
</evidence>
<evidence type="ECO:0000256" key="1">
    <source>
        <dbReference type="ARBA" id="ARBA00012404"/>
    </source>
</evidence>
<dbReference type="PANTHER" id="PTHR43018">
    <property type="entry name" value="PHOSPHO-2-DEHYDRO-3-DEOXYHEPTONATE ALDOLASE"/>
    <property type="match status" value="1"/>
</dbReference>
<gene>
    <name evidence="4" type="ORF">C900_04871</name>
</gene>
<dbReference type="PATRIC" id="fig|1237149.3.peg.4339"/>
<dbReference type="AlphaFoldDB" id="L8JL36"/>
<dbReference type="InterPro" id="IPR013785">
    <property type="entry name" value="Aldolase_TIM"/>
</dbReference>
<dbReference type="GO" id="GO:0046417">
    <property type="term" value="P:chorismate metabolic process"/>
    <property type="evidence" value="ECO:0007669"/>
    <property type="project" value="InterPro"/>
</dbReference>
<evidence type="ECO:0000313" key="4">
    <source>
        <dbReference type="EMBL" id="ELR69646.1"/>
    </source>
</evidence>
<dbReference type="OrthoDB" id="9780456at2"/>
<reference evidence="4 5" key="1">
    <citation type="submission" date="2012-12" db="EMBL/GenBank/DDBJ databases">
        <title>Genome assembly of Fulvivirga imtechensis AK7.</title>
        <authorList>
            <person name="Nupur N."/>
            <person name="Khatri I."/>
            <person name="Kumar R."/>
            <person name="Subramanian S."/>
            <person name="Pinnaka A."/>
        </authorList>
    </citation>
    <scope>NUCLEOTIDE SEQUENCE [LARGE SCALE GENOMIC DNA]</scope>
    <source>
        <strain evidence="4 5">AK7</strain>
    </source>
</reference>
<dbReference type="InterPro" id="IPR036979">
    <property type="entry name" value="CM_dom_sf"/>
</dbReference>
<dbReference type="Proteomes" id="UP000011135">
    <property type="component" value="Unassembled WGS sequence"/>
</dbReference>
<evidence type="ECO:0000313" key="5">
    <source>
        <dbReference type="Proteomes" id="UP000011135"/>
    </source>
</evidence>
<dbReference type="Pfam" id="PF01817">
    <property type="entry name" value="CM_2"/>
    <property type="match status" value="1"/>
</dbReference>
<dbReference type="Gene3D" id="1.20.59.10">
    <property type="entry name" value="Chorismate mutase"/>
    <property type="match status" value="1"/>
</dbReference>
<comment type="caution">
    <text evidence="4">The sequence shown here is derived from an EMBL/GenBank/DDBJ whole genome shotgun (WGS) entry which is preliminary data.</text>
</comment>
<dbReference type="GO" id="GO:0004106">
    <property type="term" value="F:chorismate mutase activity"/>
    <property type="evidence" value="ECO:0007669"/>
    <property type="project" value="UniProtKB-EC"/>
</dbReference>
<dbReference type="SUPFAM" id="SSF48600">
    <property type="entry name" value="Chorismate mutase II"/>
    <property type="match status" value="1"/>
</dbReference>
<dbReference type="PANTHER" id="PTHR43018:SF1">
    <property type="entry name" value="PROTEIN AROA(G)"/>
    <property type="match status" value="1"/>
</dbReference>
<dbReference type="EC" id="5.4.99.5" evidence="1"/>
<dbReference type="InterPro" id="IPR036263">
    <property type="entry name" value="Chorismate_II_sf"/>
</dbReference>
<protein>
    <recommendedName>
        <fullName evidence="1">chorismate mutase</fullName>
        <ecNumber evidence="1">5.4.99.5</ecNumber>
    </recommendedName>
</protein>
<proteinExistence type="predicted"/>
<dbReference type="InterPro" id="IPR052899">
    <property type="entry name" value="Class-I_DAHP_synthase"/>
</dbReference>
<accession>L8JL36</accession>
<dbReference type="SMART" id="SM00830">
    <property type="entry name" value="CM_2"/>
    <property type="match status" value="1"/>
</dbReference>
<dbReference type="Gene3D" id="3.20.20.70">
    <property type="entry name" value="Aldolase class I"/>
    <property type="match status" value="1"/>
</dbReference>
<keyword evidence="2" id="KW-0808">Transferase</keyword>
<name>L8JL36_9BACT</name>
<dbReference type="eggNOG" id="COG2876">
    <property type="taxonomic scope" value="Bacteria"/>
</dbReference>
<dbReference type="InterPro" id="IPR006218">
    <property type="entry name" value="DAHP1/KDSA"/>
</dbReference>
<dbReference type="SUPFAM" id="SSF51569">
    <property type="entry name" value="Aldolase"/>
    <property type="match status" value="1"/>
</dbReference>